<keyword evidence="11" id="KW-0407">Ion channel</keyword>
<evidence type="ECO:0000256" key="12">
    <source>
        <dbReference type="SAM" id="MobiDB-lite"/>
    </source>
</evidence>
<evidence type="ECO:0000259" key="15">
    <source>
        <dbReference type="SMART" id="SM00918"/>
    </source>
</evidence>
<feature type="domain" description="Ionotropic glutamate receptor C-terminal" evidence="14">
    <location>
        <begin position="422"/>
        <end position="807"/>
    </location>
</feature>
<reference evidence="17" key="1">
    <citation type="submission" date="2019-12" db="UniProtKB">
        <authorList>
            <consortium name="WormBaseParasite"/>
        </authorList>
    </citation>
    <scope>IDENTIFICATION</scope>
</reference>
<keyword evidence="7 13" id="KW-0472">Membrane</keyword>
<keyword evidence="6" id="KW-0406">Ion transport</keyword>
<dbReference type="InterPro" id="IPR019594">
    <property type="entry name" value="Glu/Gly-bd"/>
</dbReference>
<dbReference type="Gene3D" id="1.10.287.70">
    <property type="match status" value="1"/>
</dbReference>
<proteinExistence type="inferred from homology"/>
<evidence type="ECO:0000256" key="7">
    <source>
        <dbReference type="ARBA" id="ARBA00023136"/>
    </source>
</evidence>
<dbReference type="Proteomes" id="UP000046395">
    <property type="component" value="Unassembled WGS sequence"/>
</dbReference>
<dbReference type="WBParaSite" id="TMUE_2000009819.1">
    <property type="protein sequence ID" value="TMUE_2000009819.1"/>
    <property type="gene ID" value="WBGene00300740"/>
</dbReference>
<evidence type="ECO:0000256" key="4">
    <source>
        <dbReference type="ARBA" id="ARBA00022692"/>
    </source>
</evidence>
<feature type="transmembrane region" description="Helical" evidence="13">
    <location>
        <begin position="826"/>
        <end position="846"/>
    </location>
</feature>
<evidence type="ECO:0000313" key="17">
    <source>
        <dbReference type="WBParaSite" id="TMUE_2000009819.1"/>
    </source>
</evidence>
<dbReference type="GO" id="GO:0015276">
    <property type="term" value="F:ligand-gated monoatomic ion channel activity"/>
    <property type="evidence" value="ECO:0007669"/>
    <property type="project" value="InterPro"/>
</dbReference>
<feature type="domain" description="Ionotropic glutamate receptor L-glutamate and glycine-binding" evidence="15">
    <location>
        <begin position="432"/>
        <end position="498"/>
    </location>
</feature>
<keyword evidence="16" id="KW-1185">Reference proteome</keyword>
<dbReference type="InterPro" id="IPR001320">
    <property type="entry name" value="Iontro_rcpt_C"/>
</dbReference>
<dbReference type="SMART" id="SM00079">
    <property type="entry name" value="PBPe"/>
    <property type="match status" value="1"/>
</dbReference>
<comment type="subcellular location">
    <subcellularLocation>
        <location evidence="1">Membrane</location>
        <topology evidence="1">Multi-pass membrane protein</topology>
    </subcellularLocation>
</comment>
<dbReference type="SMART" id="SM00918">
    <property type="entry name" value="Lig_chan-Glu_bd"/>
    <property type="match status" value="1"/>
</dbReference>
<keyword evidence="8" id="KW-0675">Receptor</keyword>
<name>A0A5S6QRN8_TRIMR</name>
<evidence type="ECO:0000256" key="11">
    <source>
        <dbReference type="ARBA" id="ARBA00023303"/>
    </source>
</evidence>
<evidence type="ECO:0000313" key="16">
    <source>
        <dbReference type="Proteomes" id="UP000046395"/>
    </source>
</evidence>
<protein>
    <submittedName>
        <fullName evidence="17">Ionotropic glutamate receptor C-terminal domain-containing protein</fullName>
    </submittedName>
</protein>
<dbReference type="Pfam" id="PF00060">
    <property type="entry name" value="Lig_chan"/>
    <property type="match status" value="1"/>
</dbReference>
<dbReference type="AlphaFoldDB" id="A0A5S6QRN8"/>
<sequence length="891" mass="102434">MRKLFFPGFRLPNNLVLIKSVKVCVRKMSSQMNMLLTDDSPRSVIGARMLSTLAKYLQPSERLTVNRFKREVEVETIKPKLREEEKSSKTVISLLTNETIAFEIGLYAKKHNIPFIQIDENIRSDYDSVKKPGAANLRPVKGGDDYITFIPPWITMLGVLEPLANAKQTDALVVLHDTNSEGMLNHLLAILADGVAASIFEVESNSAADWIERSCMTTNKTTCLLLLTETLVAQKCLKQLEKCSKATDLCLIVITTDITPFDLKFTFVKALWVRPHYVRPMREIDSVINWCKQQAVEAELFRLGRELEISFYYDVMSVAVARHTIANGRLRLSAVASHCLSDVQENSSKITNAELCNDRPEFGNYVRLNGAVFSEDIHLNIYHILSRSIHQDIYLVAEWSEANGIKILSKHPLLPCEENIDHYRIAVVQVPPFVRIYREQNGTTVYEGFCIDLIQMISKLLNFTYEMYEVPFRRYKRLYYANTTKSNTMNGVLPELHEGNANIALGNTRPTPHGEMLVDFTVPFYDDVNIAALMKEHIETDEHWKFILIIEWPVTFPFSYDNNRKYYGMKETERKRLTVKDSIWFCMMSFTLQGASEHPRNLSGRIIVAAYWIFIFLLTATYAAVLSYRLTVTTRPYEINSVEELFDQNKIHYSMVEGSSVMRYLQRLAEIERLFFENWKQRAQDASLEPAERVKMASWDYPLPRDYSKILKFTKHVGMPRTIHEGVKRVIDSKPPEYFVLLGEDTLLEYERLQHCNLRVITSTLNKRSYAMAVQQGSHLLPHLSRALSLLRNKGTLHALKSKWLLKRNSTCEENDDTNVISIKKMSGMFLLMCLGFAISTAMLASEFVMKKRTPKVASGQRKAPSQQHRPFHVDLNRQSRSEHEGLPVVQ</sequence>
<keyword evidence="4 13" id="KW-0812">Transmembrane</keyword>
<evidence type="ECO:0000259" key="14">
    <source>
        <dbReference type="SMART" id="SM00079"/>
    </source>
</evidence>
<evidence type="ECO:0000256" key="9">
    <source>
        <dbReference type="ARBA" id="ARBA00023180"/>
    </source>
</evidence>
<keyword evidence="5 13" id="KW-1133">Transmembrane helix</keyword>
<evidence type="ECO:0000256" key="6">
    <source>
        <dbReference type="ARBA" id="ARBA00023065"/>
    </source>
</evidence>
<keyword evidence="10" id="KW-1071">Ligand-gated ion channel</keyword>
<keyword evidence="3" id="KW-0813">Transport</keyword>
<dbReference type="PANTHER" id="PTHR18966">
    <property type="entry name" value="IONOTROPIC GLUTAMATE RECEPTOR"/>
    <property type="match status" value="1"/>
</dbReference>
<dbReference type="Gene3D" id="3.40.190.10">
    <property type="entry name" value="Periplasmic binding protein-like II"/>
    <property type="match status" value="3"/>
</dbReference>
<evidence type="ECO:0000256" key="13">
    <source>
        <dbReference type="SAM" id="Phobius"/>
    </source>
</evidence>
<comment type="similarity">
    <text evidence="2">Belongs to the glutamate-gated ion channel (TC 1.A.10.1) family.</text>
</comment>
<evidence type="ECO:0000256" key="8">
    <source>
        <dbReference type="ARBA" id="ARBA00023170"/>
    </source>
</evidence>
<dbReference type="STRING" id="70415.A0A5S6QRN8"/>
<dbReference type="GO" id="GO:0016020">
    <property type="term" value="C:membrane"/>
    <property type="evidence" value="ECO:0007669"/>
    <property type="project" value="UniProtKB-SubCell"/>
</dbReference>
<feature type="transmembrane region" description="Helical" evidence="13">
    <location>
        <begin position="606"/>
        <end position="628"/>
    </location>
</feature>
<accession>A0A5S6QRN8</accession>
<evidence type="ECO:0000256" key="1">
    <source>
        <dbReference type="ARBA" id="ARBA00004141"/>
    </source>
</evidence>
<evidence type="ECO:0000256" key="5">
    <source>
        <dbReference type="ARBA" id="ARBA00022989"/>
    </source>
</evidence>
<evidence type="ECO:0000256" key="10">
    <source>
        <dbReference type="ARBA" id="ARBA00023286"/>
    </source>
</evidence>
<evidence type="ECO:0000256" key="2">
    <source>
        <dbReference type="ARBA" id="ARBA00008685"/>
    </source>
</evidence>
<keyword evidence="9" id="KW-0325">Glycoprotein</keyword>
<feature type="region of interest" description="Disordered" evidence="12">
    <location>
        <begin position="856"/>
        <end position="891"/>
    </location>
</feature>
<dbReference type="InterPro" id="IPR015683">
    <property type="entry name" value="Ionotropic_Glu_rcpt"/>
</dbReference>
<organism evidence="16 17">
    <name type="scientific">Trichuris muris</name>
    <name type="common">Mouse whipworm</name>
    <dbReference type="NCBI Taxonomy" id="70415"/>
    <lineage>
        <taxon>Eukaryota</taxon>
        <taxon>Metazoa</taxon>
        <taxon>Ecdysozoa</taxon>
        <taxon>Nematoda</taxon>
        <taxon>Enoplea</taxon>
        <taxon>Dorylaimia</taxon>
        <taxon>Trichinellida</taxon>
        <taxon>Trichuridae</taxon>
        <taxon>Trichuris</taxon>
    </lineage>
</organism>
<feature type="compositionally biased region" description="Basic and acidic residues" evidence="12">
    <location>
        <begin position="872"/>
        <end position="891"/>
    </location>
</feature>
<dbReference type="SUPFAM" id="SSF53850">
    <property type="entry name" value="Periplasmic binding protein-like II"/>
    <property type="match status" value="1"/>
</dbReference>
<evidence type="ECO:0000256" key="3">
    <source>
        <dbReference type="ARBA" id="ARBA00022448"/>
    </source>
</evidence>
<dbReference type="Pfam" id="PF10613">
    <property type="entry name" value="Lig_chan-Glu_bd"/>
    <property type="match status" value="1"/>
</dbReference>